<feature type="transmembrane region" description="Helical" evidence="8">
    <location>
        <begin position="156"/>
        <end position="176"/>
    </location>
</feature>
<evidence type="ECO:0000256" key="3">
    <source>
        <dbReference type="ARBA" id="ARBA00022448"/>
    </source>
</evidence>
<dbReference type="PIRSF" id="PIRSF006060">
    <property type="entry name" value="AA_transporter"/>
    <property type="match status" value="1"/>
</dbReference>
<dbReference type="InterPro" id="IPR002293">
    <property type="entry name" value="AA/rel_permease1"/>
</dbReference>
<evidence type="ECO:0000256" key="7">
    <source>
        <dbReference type="ARBA" id="ARBA00023136"/>
    </source>
</evidence>
<feature type="transmembrane region" description="Helical" evidence="8">
    <location>
        <begin position="304"/>
        <end position="329"/>
    </location>
</feature>
<feature type="transmembrane region" description="Helical" evidence="8">
    <location>
        <begin position="65"/>
        <end position="87"/>
    </location>
</feature>
<dbReference type="InterPro" id="IPR050598">
    <property type="entry name" value="AminoAcid_Transporter"/>
</dbReference>
<gene>
    <name evidence="9" type="ORF">NEZAVI_LOCUS36</name>
</gene>
<feature type="transmembrane region" description="Helical" evidence="8">
    <location>
        <begin position="221"/>
        <end position="242"/>
    </location>
</feature>
<evidence type="ECO:0000256" key="1">
    <source>
        <dbReference type="ARBA" id="ARBA00004651"/>
    </source>
</evidence>
<keyword evidence="10" id="KW-1185">Reference proteome</keyword>
<organism evidence="9 10">
    <name type="scientific">Nezara viridula</name>
    <name type="common">Southern green stink bug</name>
    <name type="synonym">Cimex viridulus</name>
    <dbReference type="NCBI Taxonomy" id="85310"/>
    <lineage>
        <taxon>Eukaryota</taxon>
        <taxon>Metazoa</taxon>
        <taxon>Ecdysozoa</taxon>
        <taxon>Arthropoda</taxon>
        <taxon>Hexapoda</taxon>
        <taxon>Insecta</taxon>
        <taxon>Pterygota</taxon>
        <taxon>Neoptera</taxon>
        <taxon>Paraneoptera</taxon>
        <taxon>Hemiptera</taxon>
        <taxon>Heteroptera</taxon>
        <taxon>Panheteroptera</taxon>
        <taxon>Pentatomomorpha</taxon>
        <taxon>Pentatomoidea</taxon>
        <taxon>Pentatomidae</taxon>
        <taxon>Pentatominae</taxon>
        <taxon>Nezara</taxon>
    </lineage>
</organism>
<dbReference type="PANTHER" id="PTHR11785:SF528">
    <property type="entry name" value="AMINO ACID TRANSPORTER PROTEIN JHI-21"/>
    <property type="match status" value="1"/>
</dbReference>
<feature type="transmembrane region" description="Helical" evidence="8">
    <location>
        <begin position="188"/>
        <end position="209"/>
    </location>
</feature>
<evidence type="ECO:0000256" key="6">
    <source>
        <dbReference type="ARBA" id="ARBA00022989"/>
    </source>
</evidence>
<dbReference type="GO" id="GO:0015179">
    <property type="term" value="F:L-amino acid transmembrane transporter activity"/>
    <property type="evidence" value="ECO:0007669"/>
    <property type="project" value="TreeGrafter"/>
</dbReference>
<feature type="transmembrane region" description="Helical" evidence="8">
    <location>
        <begin position="418"/>
        <end position="437"/>
    </location>
</feature>
<accession>A0A9P0E4T4</accession>
<dbReference type="OrthoDB" id="10062876at2759"/>
<dbReference type="Pfam" id="PF13520">
    <property type="entry name" value="AA_permease_2"/>
    <property type="match status" value="1"/>
</dbReference>
<dbReference type="Gene3D" id="1.20.1740.10">
    <property type="entry name" value="Amino acid/polyamine transporter I"/>
    <property type="match status" value="1"/>
</dbReference>
<comment type="subcellular location">
    <subcellularLocation>
        <location evidence="1">Cell membrane</location>
        <topology evidence="1">Multi-pass membrane protein</topology>
    </subcellularLocation>
</comment>
<feature type="transmembrane region" description="Helical" evidence="8">
    <location>
        <begin position="116"/>
        <end position="136"/>
    </location>
</feature>
<sequence>MSVVVEGRCHGHRLAYSSRPTMSDDRVVLKRKITLLNGVALIVGTIIGSGIFVSPTGVLIYAKSIGLSLIVWAVSGVFSTIGALCYAELGTSITRSGGDYAYILEAFGDLPAFLRLWVALLIIRPTTQAIVALSFGEYALKPFFPNCSPPKSAVSLLAAASLCFLTAINCISVRWAMAIQNIFTTAKLLALVSIILGGMVHICLGNTSYLAEPWKGGDTDLASCMVSLSMALFSGLFAYGGWNYLNFVTEELKDPYRNLPKAIWIAMPIVTIIYVLANLAYFAVITPQEMLQSPAVAVTFGDRIFGSLSWSVPIFVALSTFGGVNGILFTSGRLLLIGSQVGHLPKIFSYISVKQLTPIPSLIFMGGSSIVMVCWSDVYILINYFSQVLWFSVGACIAALLYLRWARPDLPRPIKVHLSLPIIFLLCCAFLVITSTISEPMNTVIAFFITTSGVPIYYLFVKTEKRSLFVERTMRGLTIWLQKLLDVIPQENLIDNL</sequence>
<feature type="transmembrane region" description="Helical" evidence="8">
    <location>
        <begin position="33"/>
        <end position="53"/>
    </location>
</feature>
<evidence type="ECO:0000256" key="4">
    <source>
        <dbReference type="ARBA" id="ARBA00022475"/>
    </source>
</evidence>
<feature type="transmembrane region" description="Helical" evidence="8">
    <location>
        <begin position="263"/>
        <end position="284"/>
    </location>
</feature>
<proteinExistence type="inferred from homology"/>
<evidence type="ECO:0000256" key="2">
    <source>
        <dbReference type="ARBA" id="ARBA00007040"/>
    </source>
</evidence>
<dbReference type="FunFam" id="1.20.1740.10:FF:000003">
    <property type="entry name" value="Y+L amino acid transporter 1 isoform X1"/>
    <property type="match status" value="1"/>
</dbReference>
<reference evidence="9" key="1">
    <citation type="submission" date="2022-01" db="EMBL/GenBank/DDBJ databases">
        <authorList>
            <person name="King R."/>
        </authorList>
    </citation>
    <scope>NUCLEOTIDE SEQUENCE</scope>
</reference>
<evidence type="ECO:0000256" key="5">
    <source>
        <dbReference type="ARBA" id="ARBA00022692"/>
    </source>
</evidence>
<dbReference type="PANTHER" id="PTHR11785">
    <property type="entry name" value="AMINO ACID TRANSPORTER"/>
    <property type="match status" value="1"/>
</dbReference>
<name>A0A9P0E4T4_NEZVI</name>
<feature type="transmembrane region" description="Helical" evidence="8">
    <location>
        <begin position="362"/>
        <end position="382"/>
    </location>
</feature>
<dbReference type="Proteomes" id="UP001152798">
    <property type="component" value="Chromosome 1"/>
</dbReference>
<evidence type="ECO:0000256" key="8">
    <source>
        <dbReference type="SAM" id="Phobius"/>
    </source>
</evidence>
<feature type="transmembrane region" description="Helical" evidence="8">
    <location>
        <begin position="388"/>
        <end position="406"/>
    </location>
</feature>
<evidence type="ECO:0000313" key="9">
    <source>
        <dbReference type="EMBL" id="CAH1388399.1"/>
    </source>
</evidence>
<dbReference type="EMBL" id="OV725077">
    <property type="protein sequence ID" value="CAH1388399.1"/>
    <property type="molecule type" value="Genomic_DNA"/>
</dbReference>
<dbReference type="GO" id="GO:0005886">
    <property type="term" value="C:plasma membrane"/>
    <property type="evidence" value="ECO:0007669"/>
    <property type="project" value="UniProtKB-SubCell"/>
</dbReference>
<keyword evidence="7 8" id="KW-0472">Membrane</keyword>
<keyword evidence="6 8" id="KW-1133">Transmembrane helix</keyword>
<keyword evidence="3" id="KW-0813">Transport</keyword>
<dbReference type="AlphaFoldDB" id="A0A9P0E4T4"/>
<keyword evidence="4" id="KW-1003">Cell membrane</keyword>
<keyword evidence="5 8" id="KW-0812">Transmembrane</keyword>
<feature type="transmembrane region" description="Helical" evidence="8">
    <location>
        <begin position="443"/>
        <end position="461"/>
    </location>
</feature>
<evidence type="ECO:0000313" key="10">
    <source>
        <dbReference type="Proteomes" id="UP001152798"/>
    </source>
</evidence>
<protein>
    <submittedName>
        <fullName evidence="9">Uncharacterized protein</fullName>
    </submittedName>
</protein>
<comment type="similarity">
    <text evidence="2">Belongs to the amino acid-polyamine-organocation (APC) superfamily. L-type amino acid transporter (LAT) (TC 2.A.3.8) family.</text>
</comment>